<evidence type="ECO:0000313" key="3">
    <source>
        <dbReference type="EMBL" id="OMJ76326.1"/>
    </source>
</evidence>
<reference evidence="3 4" key="1">
    <citation type="submission" date="2016-11" db="EMBL/GenBank/DDBJ databases">
        <title>The macronuclear genome of Stentor coeruleus: a giant cell with tiny introns.</title>
        <authorList>
            <person name="Slabodnick M."/>
            <person name="Ruby J.G."/>
            <person name="Reiff S.B."/>
            <person name="Swart E.C."/>
            <person name="Gosai S."/>
            <person name="Prabakaran S."/>
            <person name="Witkowska E."/>
            <person name="Larue G.E."/>
            <person name="Fisher S."/>
            <person name="Freeman R.M."/>
            <person name="Gunawardena J."/>
            <person name="Chu W."/>
            <person name="Stover N.A."/>
            <person name="Gregory B.D."/>
            <person name="Nowacki M."/>
            <person name="Derisi J."/>
            <person name="Roy S.W."/>
            <person name="Marshall W.F."/>
            <person name="Sood P."/>
        </authorList>
    </citation>
    <scope>NUCLEOTIDE SEQUENCE [LARGE SCALE GENOMIC DNA]</scope>
    <source>
        <strain evidence="3">WM001</strain>
    </source>
</reference>
<feature type="chain" id="PRO_5012909927" evidence="2">
    <location>
        <begin position="21"/>
        <end position="152"/>
    </location>
</feature>
<dbReference type="EMBL" id="MPUH01000637">
    <property type="protein sequence ID" value="OMJ76326.1"/>
    <property type="molecule type" value="Genomic_DNA"/>
</dbReference>
<accession>A0A1R2BHS3</accession>
<gene>
    <name evidence="3" type="ORF">SteCoe_24312</name>
</gene>
<dbReference type="Proteomes" id="UP000187209">
    <property type="component" value="Unassembled WGS sequence"/>
</dbReference>
<keyword evidence="2" id="KW-0732">Signal</keyword>
<name>A0A1R2BHS3_9CILI</name>
<feature type="signal peptide" evidence="2">
    <location>
        <begin position="1"/>
        <end position="20"/>
    </location>
</feature>
<comment type="caution">
    <text evidence="3">The sequence shown here is derived from an EMBL/GenBank/DDBJ whole genome shotgun (WGS) entry which is preliminary data.</text>
</comment>
<protein>
    <submittedName>
        <fullName evidence="3">Uncharacterized protein</fullName>
    </submittedName>
</protein>
<feature type="transmembrane region" description="Helical" evidence="1">
    <location>
        <begin position="65"/>
        <end position="89"/>
    </location>
</feature>
<keyword evidence="1" id="KW-0472">Membrane</keyword>
<dbReference type="AlphaFoldDB" id="A0A1R2BHS3"/>
<proteinExistence type="predicted"/>
<evidence type="ECO:0000313" key="4">
    <source>
        <dbReference type="Proteomes" id="UP000187209"/>
    </source>
</evidence>
<evidence type="ECO:0000256" key="2">
    <source>
        <dbReference type="SAM" id="SignalP"/>
    </source>
</evidence>
<sequence length="152" mass="17596">MNIIEIAFLSMLFFVQTTWFACEDIVKKGVCPIFPINQQNTSPFVLDIKKEFTESLMALKLSNEVILFLSYLGLVAAISEFLYVVYHLIKDPLSYFYSILLTLFKIVILLITILLIFGDSWIEKLDQKTVVTVLHESINSLEYLQEIINSFR</sequence>
<keyword evidence="4" id="KW-1185">Reference proteome</keyword>
<feature type="transmembrane region" description="Helical" evidence="1">
    <location>
        <begin position="95"/>
        <end position="118"/>
    </location>
</feature>
<keyword evidence="1" id="KW-1133">Transmembrane helix</keyword>
<keyword evidence="1" id="KW-0812">Transmembrane</keyword>
<organism evidence="3 4">
    <name type="scientific">Stentor coeruleus</name>
    <dbReference type="NCBI Taxonomy" id="5963"/>
    <lineage>
        <taxon>Eukaryota</taxon>
        <taxon>Sar</taxon>
        <taxon>Alveolata</taxon>
        <taxon>Ciliophora</taxon>
        <taxon>Postciliodesmatophora</taxon>
        <taxon>Heterotrichea</taxon>
        <taxon>Heterotrichida</taxon>
        <taxon>Stentoridae</taxon>
        <taxon>Stentor</taxon>
    </lineage>
</organism>
<evidence type="ECO:0000256" key="1">
    <source>
        <dbReference type="SAM" id="Phobius"/>
    </source>
</evidence>